<evidence type="ECO:0000256" key="12">
    <source>
        <dbReference type="ARBA" id="ARBA00048445"/>
    </source>
</evidence>
<dbReference type="EMBL" id="CAJNAU010000058">
    <property type="protein sequence ID" value="CAE6805764.1"/>
    <property type="molecule type" value="Genomic_DNA"/>
</dbReference>
<evidence type="ECO:0000259" key="16">
    <source>
        <dbReference type="Pfam" id="PF08028"/>
    </source>
</evidence>
<feature type="domain" description="Acyl-CoA oxidase/dehydrogenase middle" evidence="14">
    <location>
        <begin position="163"/>
        <end position="237"/>
    </location>
</feature>
<keyword evidence="3" id="KW-0288">FMN</keyword>
<evidence type="ECO:0000256" key="8">
    <source>
        <dbReference type="ARBA" id="ARBA00034317"/>
    </source>
</evidence>
<keyword evidence="18" id="KW-1185">Reference proteome</keyword>
<dbReference type="Gene3D" id="2.40.110.10">
    <property type="entry name" value="Butyryl-CoA Dehydrogenase, subunit A, domain 2"/>
    <property type="match status" value="1"/>
</dbReference>
<evidence type="ECO:0000256" key="13">
    <source>
        <dbReference type="ARBA" id="ARBA00049456"/>
    </source>
</evidence>
<comment type="catalytic activity">
    <reaction evidence="11">
        <text>dibenzothiophene + FMNH2 + O2 = dibenzothiophene 5-oxide + FMN + H2O + H(+)</text>
        <dbReference type="Rhea" id="RHEA:49076"/>
        <dbReference type="ChEBI" id="CHEBI:15377"/>
        <dbReference type="ChEBI" id="CHEBI:15378"/>
        <dbReference type="ChEBI" id="CHEBI:15379"/>
        <dbReference type="ChEBI" id="CHEBI:23681"/>
        <dbReference type="ChEBI" id="CHEBI:23683"/>
        <dbReference type="ChEBI" id="CHEBI:57618"/>
        <dbReference type="ChEBI" id="CHEBI:58210"/>
    </reaction>
</comment>
<name>A0ABN7MIY0_9BURK</name>
<dbReference type="PANTHER" id="PTHR43884">
    <property type="entry name" value="ACYL-COA DEHYDROGENASE"/>
    <property type="match status" value="1"/>
</dbReference>
<dbReference type="InterPro" id="IPR009100">
    <property type="entry name" value="AcylCoA_DH/oxidase_NM_dom_sf"/>
</dbReference>
<dbReference type="Pfam" id="PF02771">
    <property type="entry name" value="Acyl-CoA_dh_N"/>
    <property type="match status" value="1"/>
</dbReference>
<dbReference type="InterPro" id="IPR046373">
    <property type="entry name" value="Acyl-CoA_Oxase/DH_mid-dom_sf"/>
</dbReference>
<evidence type="ECO:0000256" key="6">
    <source>
        <dbReference type="ARBA" id="ARBA00023033"/>
    </source>
</evidence>
<dbReference type="Gene3D" id="1.10.540.10">
    <property type="entry name" value="Acyl-CoA dehydrogenase/oxidase, N-terminal domain"/>
    <property type="match status" value="1"/>
</dbReference>
<comment type="similarity">
    <text evidence="8">Belongs to the DszC flavin monooxygenase family.</text>
</comment>
<comment type="catalytic activity">
    <reaction evidence="12">
        <text>dibenzothiophene 5-oxide + FMNH2 + O2 = dibenzothiophene 5,5-dioxide + FMN + H2O + H(+)</text>
        <dbReference type="Rhea" id="RHEA:49080"/>
        <dbReference type="ChEBI" id="CHEBI:15377"/>
        <dbReference type="ChEBI" id="CHEBI:15378"/>
        <dbReference type="ChEBI" id="CHEBI:15379"/>
        <dbReference type="ChEBI" id="CHEBI:23683"/>
        <dbReference type="ChEBI" id="CHEBI:57618"/>
        <dbReference type="ChEBI" id="CHEBI:58210"/>
        <dbReference type="ChEBI" id="CHEBI:90356"/>
    </reaction>
</comment>
<evidence type="ECO:0000313" key="18">
    <source>
        <dbReference type="Proteomes" id="UP000674425"/>
    </source>
</evidence>
<evidence type="ECO:0000256" key="9">
    <source>
        <dbReference type="ARBA" id="ARBA00034328"/>
    </source>
</evidence>
<keyword evidence="2" id="KW-0285">Flavoprotein</keyword>
<evidence type="ECO:0000256" key="11">
    <source>
        <dbReference type="ARBA" id="ARBA00047859"/>
    </source>
</evidence>
<dbReference type="SUPFAM" id="SSF47203">
    <property type="entry name" value="Acyl-CoA dehydrogenase C-terminal domain-like"/>
    <property type="match status" value="1"/>
</dbReference>
<organism evidence="17 18">
    <name type="scientific">Paraburkholderia aspalathi</name>
    <dbReference type="NCBI Taxonomy" id="1324617"/>
    <lineage>
        <taxon>Bacteria</taxon>
        <taxon>Pseudomonadati</taxon>
        <taxon>Pseudomonadota</taxon>
        <taxon>Betaproteobacteria</taxon>
        <taxon>Burkholderiales</taxon>
        <taxon>Burkholderiaceae</taxon>
        <taxon>Paraburkholderia</taxon>
    </lineage>
</organism>
<keyword evidence="4" id="KW-0547">Nucleotide-binding</keyword>
<evidence type="ECO:0000256" key="5">
    <source>
        <dbReference type="ARBA" id="ARBA00023002"/>
    </source>
</evidence>
<comment type="caution">
    <text evidence="17">The sequence shown here is derived from an EMBL/GenBank/DDBJ whole genome shotgun (WGS) entry which is preliminary data.</text>
</comment>
<evidence type="ECO:0000313" key="17">
    <source>
        <dbReference type="EMBL" id="CAE6805764.1"/>
    </source>
</evidence>
<evidence type="ECO:0000256" key="4">
    <source>
        <dbReference type="ARBA" id="ARBA00022741"/>
    </source>
</evidence>
<dbReference type="PANTHER" id="PTHR43884:SF12">
    <property type="entry name" value="ISOVALERYL-COA DEHYDROGENASE, MITOCHONDRIAL-RELATED"/>
    <property type="match status" value="1"/>
</dbReference>
<dbReference type="InterPro" id="IPR013786">
    <property type="entry name" value="AcylCoA_DH/ox_N"/>
</dbReference>
<dbReference type="PIRSF" id="PIRSF016578">
    <property type="entry name" value="HsaA"/>
    <property type="match status" value="1"/>
</dbReference>
<evidence type="ECO:0000259" key="15">
    <source>
        <dbReference type="Pfam" id="PF02771"/>
    </source>
</evidence>
<evidence type="ECO:0000256" key="2">
    <source>
        <dbReference type="ARBA" id="ARBA00022630"/>
    </source>
</evidence>
<proteinExistence type="inferred from homology"/>
<feature type="domain" description="Acyl-CoA dehydrogenase C-terminal" evidence="16">
    <location>
        <begin position="262"/>
        <end position="401"/>
    </location>
</feature>
<evidence type="ECO:0000256" key="1">
    <source>
        <dbReference type="ARBA" id="ARBA00004496"/>
    </source>
</evidence>
<gene>
    <name evidence="17" type="primary">soxC_2</name>
    <name evidence="17" type="ORF">R69658_05178</name>
</gene>
<dbReference type="InterPro" id="IPR037069">
    <property type="entry name" value="AcylCoA_DH/ox_N_sf"/>
</dbReference>
<dbReference type="InterPro" id="IPR036250">
    <property type="entry name" value="AcylCo_DH-like_C"/>
</dbReference>
<keyword evidence="5" id="KW-0560">Oxidoreductase</keyword>
<sequence>MVKSAIALPYSTNRLKSKRMTSQNPREKHPLSYGTDYEQLAARFRPIFNRIAEGALERERTRALPYEQIVWLKEAGFGAVRVPREYGGAGASLPQLVQLLIELAEADSSLPQALRGHFAFVEDRINAAPGAAQDKWLQRFVAGEIVGNAWTEVGAVKIGDVITRVSRHGNQWVVNGTKYYSTGSIFADWIDVYAQRDDNGADVIAAVSTHQTGVKQSDDWDGFGQRTTGSGTSVFENAVVEEENIIDFATRFKYQTAFYQLVLIAVIAGTGRAALRDISHEVRKRTRVYSHGNAPRVSEDAQVQQVVGQIAARVYAAEAAAVRAAEPSQRAYETRFGADRDAEHAANVAAEIESAKAQVAVASLILQATTDLFNALGASGTSENKLLDRHWRNARTAASHNPLIYKERIVGDWEINGKEPPFVWQIGNSRTAA</sequence>
<dbReference type="Gene3D" id="1.20.140.10">
    <property type="entry name" value="Butyryl-CoA Dehydrogenase, subunit A, domain 3"/>
    <property type="match status" value="1"/>
</dbReference>
<evidence type="ECO:0000256" key="10">
    <source>
        <dbReference type="ARBA" id="ARBA00034345"/>
    </source>
</evidence>
<dbReference type="SUPFAM" id="SSF56645">
    <property type="entry name" value="Acyl-CoA dehydrogenase NM domain-like"/>
    <property type="match status" value="1"/>
</dbReference>
<comment type="catalytic activity">
    <reaction evidence="13">
        <text>dibenzothiophene + 2 FMNH2 + 2 O2 = dibenzothiophene 5,5-dioxide + 2 FMN + 2 H2O + 2 H(+)</text>
        <dbReference type="Rhea" id="RHEA:49072"/>
        <dbReference type="ChEBI" id="CHEBI:15377"/>
        <dbReference type="ChEBI" id="CHEBI:15378"/>
        <dbReference type="ChEBI" id="CHEBI:15379"/>
        <dbReference type="ChEBI" id="CHEBI:23681"/>
        <dbReference type="ChEBI" id="CHEBI:57618"/>
        <dbReference type="ChEBI" id="CHEBI:58210"/>
        <dbReference type="ChEBI" id="CHEBI:90356"/>
        <dbReference type="EC" id="1.14.14.21"/>
    </reaction>
</comment>
<keyword evidence="6" id="KW-0503">Monooxygenase</keyword>
<reference evidence="17 18" key="1">
    <citation type="submission" date="2021-02" db="EMBL/GenBank/DDBJ databases">
        <authorList>
            <person name="Vanwijnsberghe S."/>
        </authorList>
    </citation>
    <scope>NUCLEOTIDE SEQUENCE [LARGE SCALE GENOMIC DNA]</scope>
    <source>
        <strain evidence="17 18">R-69658</strain>
    </source>
</reference>
<dbReference type="Pfam" id="PF08028">
    <property type="entry name" value="Acyl-CoA_dh_2"/>
    <property type="match status" value="1"/>
</dbReference>
<dbReference type="Proteomes" id="UP000674425">
    <property type="component" value="Unassembled WGS sequence"/>
</dbReference>
<protein>
    <recommendedName>
        <fullName evidence="10">Dibenzothiophene monooxygenase</fullName>
        <ecNumber evidence="9">1.14.14.21</ecNumber>
    </recommendedName>
</protein>
<accession>A0ABN7MIY0</accession>
<comment type="subcellular location">
    <subcellularLocation>
        <location evidence="1">Cytoplasm</location>
    </subcellularLocation>
</comment>
<dbReference type="Pfam" id="PF02770">
    <property type="entry name" value="Acyl-CoA_dh_M"/>
    <property type="match status" value="1"/>
</dbReference>
<feature type="domain" description="Acyl-CoA dehydrogenase/oxidase N-terminal" evidence="15">
    <location>
        <begin position="49"/>
        <end position="144"/>
    </location>
</feature>
<evidence type="ECO:0000256" key="7">
    <source>
        <dbReference type="ARBA" id="ARBA00034307"/>
    </source>
</evidence>
<dbReference type="InterPro" id="IPR013107">
    <property type="entry name" value="Acyl-CoA_DH_C"/>
</dbReference>
<comment type="pathway">
    <text evidence="7">Sulfur metabolism; dibenzothiophene degradation.</text>
</comment>
<dbReference type="CDD" id="cd01163">
    <property type="entry name" value="DszC"/>
    <property type="match status" value="1"/>
</dbReference>
<dbReference type="EC" id="1.14.14.21" evidence="9"/>
<dbReference type="InterPro" id="IPR006091">
    <property type="entry name" value="Acyl-CoA_Oxase/DH_mid-dom"/>
</dbReference>
<evidence type="ECO:0000256" key="3">
    <source>
        <dbReference type="ARBA" id="ARBA00022643"/>
    </source>
</evidence>
<evidence type="ECO:0000259" key="14">
    <source>
        <dbReference type="Pfam" id="PF02770"/>
    </source>
</evidence>